<dbReference type="RefSeq" id="WP_167168695.1">
    <property type="nucleotide sequence ID" value="NZ_BAAAOO010000007.1"/>
</dbReference>
<dbReference type="Proteomes" id="UP000749311">
    <property type="component" value="Unassembled WGS sequence"/>
</dbReference>
<comment type="caution">
    <text evidence="1">The sequence shown here is derived from an EMBL/GenBank/DDBJ whole genome shotgun (WGS) entry which is preliminary data.</text>
</comment>
<reference evidence="1 2" key="1">
    <citation type="submission" date="2020-02" db="EMBL/GenBank/DDBJ databases">
        <title>Sequencing the genomes of 1000 actinobacteria strains.</title>
        <authorList>
            <person name="Klenk H.-P."/>
        </authorList>
    </citation>
    <scope>NUCLEOTIDE SEQUENCE [LARGE SCALE GENOMIC DNA]</scope>
    <source>
        <strain evidence="1 2">DSM 19609</strain>
    </source>
</reference>
<proteinExistence type="predicted"/>
<sequence length="173" mass="19112">MKLSTQDGADFITFRYDEIVREAGTQVRLDDVRQALIPEVAAMLADTPRDVDREAAHLVQNVLQGVRRKRANNLRKDLEWVIDSWTTTPELVPAGVEALLGHSYPLGTQSGDDKTLGLWTSDDLRESALNRYREAGDVMSAASEYDVIASDAIQKMRRVGAGYLNAVQPGLLA</sequence>
<keyword evidence="2" id="KW-1185">Reference proteome</keyword>
<protein>
    <submittedName>
        <fullName evidence="1">Uncharacterized protein</fullName>
    </submittedName>
</protein>
<name>A0ABX0SI05_9ACTN</name>
<gene>
    <name evidence="1" type="ORF">FB473_002683</name>
</gene>
<evidence type="ECO:0000313" key="1">
    <source>
        <dbReference type="EMBL" id="NIH58038.1"/>
    </source>
</evidence>
<organism evidence="1 2">
    <name type="scientific">Brooklawnia cerclae</name>
    <dbReference type="NCBI Taxonomy" id="349934"/>
    <lineage>
        <taxon>Bacteria</taxon>
        <taxon>Bacillati</taxon>
        <taxon>Actinomycetota</taxon>
        <taxon>Actinomycetes</taxon>
        <taxon>Propionibacteriales</taxon>
        <taxon>Propionibacteriaceae</taxon>
        <taxon>Brooklawnia</taxon>
    </lineage>
</organism>
<accession>A0ABX0SI05</accession>
<dbReference type="EMBL" id="JAAMOZ010000001">
    <property type="protein sequence ID" value="NIH58038.1"/>
    <property type="molecule type" value="Genomic_DNA"/>
</dbReference>
<evidence type="ECO:0000313" key="2">
    <source>
        <dbReference type="Proteomes" id="UP000749311"/>
    </source>
</evidence>